<evidence type="ECO:0000313" key="11">
    <source>
        <dbReference type="Proteomes" id="UP001597546"/>
    </source>
</evidence>
<proteinExistence type="predicted"/>
<dbReference type="InterPro" id="IPR007168">
    <property type="entry name" value="Phageshock_PspC_N"/>
</dbReference>
<name>A0ABW5TN58_9SPHI</name>
<evidence type="ECO:0000256" key="2">
    <source>
        <dbReference type="ARBA" id="ARBA00022475"/>
    </source>
</evidence>
<protein>
    <submittedName>
        <fullName evidence="10">PspC domain-containing protein</fullName>
    </submittedName>
</protein>
<comment type="caution">
    <text evidence="10">The sequence shown here is derived from an EMBL/GenBank/DDBJ whole genome shotgun (WGS) entry which is preliminary data.</text>
</comment>
<feature type="transmembrane region" description="Helical" evidence="7">
    <location>
        <begin position="34"/>
        <end position="57"/>
    </location>
</feature>
<keyword evidence="4 7" id="KW-1133">Transmembrane helix</keyword>
<dbReference type="Proteomes" id="UP001597546">
    <property type="component" value="Unassembled WGS sequence"/>
</dbReference>
<feature type="compositionally biased region" description="Basic and acidic residues" evidence="6">
    <location>
        <begin position="150"/>
        <end position="162"/>
    </location>
</feature>
<evidence type="ECO:0000259" key="9">
    <source>
        <dbReference type="Pfam" id="PF18917"/>
    </source>
</evidence>
<keyword evidence="11" id="KW-1185">Reference proteome</keyword>
<dbReference type="RefSeq" id="WP_379040855.1">
    <property type="nucleotide sequence ID" value="NZ_JBHSKW010000005.1"/>
</dbReference>
<organism evidence="10 11">
    <name type="scientific">Pedobacter alpinus</name>
    <dbReference type="NCBI Taxonomy" id="1590643"/>
    <lineage>
        <taxon>Bacteria</taxon>
        <taxon>Pseudomonadati</taxon>
        <taxon>Bacteroidota</taxon>
        <taxon>Sphingobacteriia</taxon>
        <taxon>Sphingobacteriales</taxon>
        <taxon>Sphingobacteriaceae</taxon>
        <taxon>Pedobacter</taxon>
    </lineage>
</organism>
<keyword evidence="2" id="KW-1003">Cell membrane</keyword>
<dbReference type="EMBL" id="JBHULV010000008">
    <property type="protein sequence ID" value="MFD2730408.1"/>
    <property type="molecule type" value="Genomic_DNA"/>
</dbReference>
<dbReference type="InterPro" id="IPR052027">
    <property type="entry name" value="PspC"/>
</dbReference>
<evidence type="ECO:0000256" key="1">
    <source>
        <dbReference type="ARBA" id="ARBA00004162"/>
    </source>
</evidence>
<dbReference type="InterPro" id="IPR043726">
    <property type="entry name" value="LiaI-LiaF-like_TM1"/>
</dbReference>
<evidence type="ECO:0000256" key="6">
    <source>
        <dbReference type="SAM" id="MobiDB-lite"/>
    </source>
</evidence>
<gene>
    <name evidence="10" type="ORF">ACFSSE_01700</name>
</gene>
<evidence type="ECO:0000256" key="3">
    <source>
        <dbReference type="ARBA" id="ARBA00022692"/>
    </source>
</evidence>
<keyword evidence="5 7" id="KW-0472">Membrane</keyword>
<feature type="transmembrane region" description="Helical" evidence="7">
    <location>
        <begin position="91"/>
        <end position="108"/>
    </location>
</feature>
<comment type="subcellular location">
    <subcellularLocation>
        <location evidence="1">Cell membrane</location>
        <topology evidence="1">Single-pass membrane protein</topology>
    </subcellularLocation>
</comment>
<keyword evidence="3 7" id="KW-0812">Transmembrane</keyword>
<evidence type="ECO:0000256" key="5">
    <source>
        <dbReference type="ARBA" id="ARBA00023136"/>
    </source>
</evidence>
<dbReference type="PANTHER" id="PTHR33885:SF3">
    <property type="entry name" value="PHAGE SHOCK PROTEIN C"/>
    <property type="match status" value="1"/>
</dbReference>
<reference evidence="11" key="1">
    <citation type="journal article" date="2019" name="Int. J. Syst. Evol. Microbiol.">
        <title>The Global Catalogue of Microorganisms (GCM) 10K type strain sequencing project: providing services to taxonomists for standard genome sequencing and annotation.</title>
        <authorList>
            <consortium name="The Broad Institute Genomics Platform"/>
            <consortium name="The Broad Institute Genome Sequencing Center for Infectious Disease"/>
            <person name="Wu L."/>
            <person name="Ma J."/>
        </authorList>
    </citation>
    <scope>NUCLEOTIDE SEQUENCE [LARGE SCALE GENOMIC DNA]</scope>
    <source>
        <strain evidence="11">KCTC 42456</strain>
    </source>
</reference>
<feature type="domain" description="Phage shock protein PspC N-terminal" evidence="8">
    <location>
        <begin position="3"/>
        <end position="60"/>
    </location>
</feature>
<dbReference type="Pfam" id="PF18917">
    <property type="entry name" value="LiaI-LiaF-like_TM1"/>
    <property type="match status" value="1"/>
</dbReference>
<feature type="transmembrane region" description="Helical" evidence="7">
    <location>
        <begin position="120"/>
        <end position="137"/>
    </location>
</feature>
<feature type="region of interest" description="Disordered" evidence="6">
    <location>
        <begin position="150"/>
        <end position="173"/>
    </location>
</feature>
<accession>A0ABW5TN58</accession>
<dbReference type="Pfam" id="PF04024">
    <property type="entry name" value="PspC"/>
    <property type="match status" value="1"/>
</dbReference>
<feature type="compositionally biased region" description="Polar residues" evidence="6">
    <location>
        <begin position="164"/>
        <end position="173"/>
    </location>
</feature>
<evidence type="ECO:0000256" key="7">
    <source>
        <dbReference type="SAM" id="Phobius"/>
    </source>
</evidence>
<evidence type="ECO:0000259" key="8">
    <source>
        <dbReference type="Pfam" id="PF04024"/>
    </source>
</evidence>
<feature type="domain" description="LiaI-LiaF-like transmembrane region" evidence="9">
    <location>
        <begin position="94"/>
        <end position="136"/>
    </location>
</feature>
<sequence>MEKKLTRDTHNKMVAGVAAGIANYFQLDVTWVRVAFALAAFFGGSGLWIYIILWIAVPKEYKSPFTYTDYRVDKDQPFTPPAFKAKNKNNVNFLFGFLLIAMGTYFMLSEFELLPYWFKLRKLWPLVLVVIGITILFKGKKLVDVNNVTEEEKPDEKPDEPIVNHNNPENYNK</sequence>
<evidence type="ECO:0000313" key="10">
    <source>
        <dbReference type="EMBL" id="MFD2730408.1"/>
    </source>
</evidence>
<dbReference type="PANTHER" id="PTHR33885">
    <property type="entry name" value="PHAGE SHOCK PROTEIN C"/>
    <property type="match status" value="1"/>
</dbReference>
<evidence type="ECO:0000256" key="4">
    <source>
        <dbReference type="ARBA" id="ARBA00022989"/>
    </source>
</evidence>